<keyword evidence="1" id="KW-1133">Transmembrane helix</keyword>
<proteinExistence type="predicted"/>
<gene>
    <name evidence="3" type="ORF">BN1047_01988</name>
</gene>
<dbReference type="InterPro" id="IPR005135">
    <property type="entry name" value="Endo/exonuclease/phosphatase"/>
</dbReference>
<feature type="transmembrane region" description="Helical" evidence="1">
    <location>
        <begin position="63"/>
        <end position="83"/>
    </location>
</feature>
<dbReference type="GO" id="GO:0004519">
    <property type="term" value="F:endonuclease activity"/>
    <property type="evidence" value="ECO:0007669"/>
    <property type="project" value="UniProtKB-KW"/>
</dbReference>
<sequence length="327" mass="34712">MQPFRRASGICGALLLMIATIGVAAHFVGLTSTLVAWAASFTPIAVLVAAAALFACWVGGRRWLALVAAAILGIGVTTQVPLYRGTAEVPAADMQIRLMQANIRLGGADAAALRTEVDERAVDLLTVIELTDQAVSNLVAAGLREVLPFACERPRAGGGGAGVYSRYPLRDCAELDGFVLNNLRVVADMPGAGPTAVYALHPLPPYPEPAWKWVFELKRLRPVFENERHPVLVGADFNSTYDHKQYRELIANSSRPGTAPLLDAAEYVGAGVVPTFPAGRLIPPVLAIDRILARGFTPLSFQRLALPGSDHMGVLSTLAVAQTISSS</sequence>
<feature type="transmembrane region" description="Helical" evidence="1">
    <location>
        <begin position="34"/>
        <end position="56"/>
    </location>
</feature>
<evidence type="ECO:0000313" key="4">
    <source>
        <dbReference type="Proteomes" id="UP000028864"/>
    </source>
</evidence>
<dbReference type="SUPFAM" id="SSF56219">
    <property type="entry name" value="DNase I-like"/>
    <property type="match status" value="1"/>
</dbReference>
<feature type="domain" description="Endonuclease/exonuclease/phosphatase" evidence="2">
    <location>
        <begin position="99"/>
        <end position="311"/>
    </location>
</feature>
<dbReference type="InterPro" id="IPR036691">
    <property type="entry name" value="Endo/exonu/phosph_ase_sf"/>
</dbReference>
<evidence type="ECO:0000313" key="3">
    <source>
        <dbReference type="EMBL" id="CDQ44112.1"/>
    </source>
</evidence>
<accession>A0AAV2WIW7</accession>
<dbReference type="RefSeq" id="WP_051644337.1">
    <property type="nucleotide sequence ID" value="NZ_LK021338.1"/>
</dbReference>
<keyword evidence="3" id="KW-0540">Nuclease</keyword>
<feature type="transmembrane region" description="Helical" evidence="1">
    <location>
        <begin position="7"/>
        <end position="28"/>
    </location>
</feature>
<dbReference type="EMBL" id="LK021338">
    <property type="protein sequence ID" value="CDQ44112.1"/>
    <property type="molecule type" value="Genomic_DNA"/>
</dbReference>
<reference evidence="3" key="1">
    <citation type="submission" date="2014-05" db="EMBL/GenBank/DDBJ databases">
        <authorList>
            <person name="Urmite Genomes"/>
        </authorList>
    </citation>
    <scope>NUCLEOTIDE SEQUENCE</scope>
    <source>
        <strain evidence="3">DSM 44074</strain>
    </source>
</reference>
<reference evidence="3" key="2">
    <citation type="submission" date="2015-09" db="EMBL/GenBank/DDBJ databases">
        <title>Draft genome sequence of Mycobacterium neoaurum DSM 44074.</title>
        <authorList>
            <person name="Croce O."/>
            <person name="Robert C."/>
            <person name="Raoult D."/>
            <person name="Drancourt M."/>
        </authorList>
    </citation>
    <scope>NUCLEOTIDE SEQUENCE</scope>
    <source>
        <strain evidence="3">DSM 44074</strain>
    </source>
</reference>
<dbReference type="Proteomes" id="UP000028864">
    <property type="component" value="Unassembled WGS sequence"/>
</dbReference>
<name>A0AAV2WIW7_MYCNE</name>
<protein>
    <submittedName>
        <fullName evidence="3">Endonuclease/exonuclease/phosphatase</fullName>
    </submittedName>
</protein>
<keyword evidence="3" id="KW-0378">Hydrolase</keyword>
<dbReference type="Pfam" id="PF03372">
    <property type="entry name" value="Exo_endo_phos"/>
    <property type="match status" value="1"/>
</dbReference>
<organism evidence="3 4">
    <name type="scientific">Mycolicibacterium neoaurum</name>
    <name type="common">Mycobacterium neoaurum</name>
    <dbReference type="NCBI Taxonomy" id="1795"/>
    <lineage>
        <taxon>Bacteria</taxon>
        <taxon>Bacillati</taxon>
        <taxon>Actinomycetota</taxon>
        <taxon>Actinomycetes</taxon>
        <taxon>Mycobacteriales</taxon>
        <taxon>Mycobacteriaceae</taxon>
        <taxon>Mycolicibacterium</taxon>
    </lineage>
</organism>
<keyword evidence="1" id="KW-0472">Membrane</keyword>
<evidence type="ECO:0000256" key="1">
    <source>
        <dbReference type="SAM" id="Phobius"/>
    </source>
</evidence>
<keyword evidence="1" id="KW-0812">Transmembrane</keyword>
<keyword evidence="3" id="KW-0255">Endonuclease</keyword>
<evidence type="ECO:0000259" key="2">
    <source>
        <dbReference type="Pfam" id="PF03372"/>
    </source>
</evidence>
<dbReference type="Gene3D" id="3.60.10.10">
    <property type="entry name" value="Endonuclease/exonuclease/phosphatase"/>
    <property type="match status" value="1"/>
</dbReference>
<dbReference type="AlphaFoldDB" id="A0AAV2WIW7"/>